<keyword evidence="2" id="KW-1185">Reference proteome</keyword>
<comment type="caution">
    <text evidence="1">The sequence shown here is derived from an EMBL/GenBank/DDBJ whole genome shotgun (WGS) entry which is preliminary data.</text>
</comment>
<dbReference type="EMBL" id="QTJR01000007">
    <property type="protein sequence ID" value="RDY66792.1"/>
    <property type="molecule type" value="Genomic_DNA"/>
</dbReference>
<sequence length="80" mass="9303">MSGKERRTPKPTPDAAALRAGLTPEQTRTLEQLEHFQWTLEFVRRPLFQDPMPVLFDRDRKRCVALLPDGSLDETVKLRK</sequence>
<accession>A0A3D8VBJ0</accession>
<proteinExistence type="predicted"/>
<name>A0A3D8VBJ0_9GAMM</name>
<organism evidence="1 2">
    <name type="scientific">Lysobacter soli</name>
    <dbReference type="NCBI Taxonomy" id="453783"/>
    <lineage>
        <taxon>Bacteria</taxon>
        <taxon>Pseudomonadati</taxon>
        <taxon>Pseudomonadota</taxon>
        <taxon>Gammaproteobacteria</taxon>
        <taxon>Lysobacterales</taxon>
        <taxon>Lysobacteraceae</taxon>
        <taxon>Lysobacter</taxon>
    </lineage>
</organism>
<evidence type="ECO:0000313" key="2">
    <source>
        <dbReference type="Proteomes" id="UP000256829"/>
    </source>
</evidence>
<reference evidence="1 2" key="1">
    <citation type="submission" date="2018-08" db="EMBL/GenBank/DDBJ databases">
        <title>Lysobacter soli KCTC 22011, whole genome shotgun sequence.</title>
        <authorList>
            <person name="Zhang X."/>
            <person name="Feng G."/>
            <person name="Zhu H."/>
        </authorList>
    </citation>
    <scope>NUCLEOTIDE SEQUENCE [LARGE SCALE GENOMIC DNA]</scope>
    <source>
        <strain evidence="1 2">KCTC 22011</strain>
    </source>
</reference>
<dbReference type="Proteomes" id="UP000256829">
    <property type="component" value="Unassembled WGS sequence"/>
</dbReference>
<dbReference type="RefSeq" id="WP_115842713.1">
    <property type="nucleotide sequence ID" value="NZ_CP046603.1"/>
</dbReference>
<gene>
    <name evidence="1" type="ORF">DX912_11795</name>
</gene>
<protein>
    <submittedName>
        <fullName evidence="1">Uncharacterized protein</fullName>
    </submittedName>
</protein>
<dbReference type="OrthoDB" id="6025219at2"/>
<evidence type="ECO:0000313" key="1">
    <source>
        <dbReference type="EMBL" id="RDY66792.1"/>
    </source>
</evidence>
<dbReference type="AlphaFoldDB" id="A0A3D8VBJ0"/>